<evidence type="ECO:0008006" key="3">
    <source>
        <dbReference type="Google" id="ProtNLM"/>
    </source>
</evidence>
<dbReference type="InterPro" id="IPR023378">
    <property type="entry name" value="YheA/YmcA-like_dom_sf"/>
</dbReference>
<evidence type="ECO:0000313" key="2">
    <source>
        <dbReference type="Proteomes" id="UP000440004"/>
    </source>
</evidence>
<dbReference type="Proteomes" id="UP000440004">
    <property type="component" value="Unassembled WGS sequence"/>
</dbReference>
<dbReference type="Gene3D" id="1.20.1500.10">
    <property type="entry name" value="YheA/YmcA-like"/>
    <property type="match status" value="1"/>
</dbReference>
<dbReference type="RefSeq" id="WP_152801529.1">
    <property type="nucleotide sequence ID" value="NZ_WHNX01000004.1"/>
</dbReference>
<protein>
    <recommendedName>
        <fullName evidence="3">YlbF family regulator</fullName>
    </recommendedName>
</protein>
<sequence>MSISNIARSLGKELISTKEYKIMKDKKEKLFSHSKLGQHAKRYETKQLNIMNMKVPPNKKQSLLSNLTVEYKTLLSTNEMKEYLASITEFQKRTFLMFDTLHRELNKTING</sequence>
<dbReference type="AlphaFoldDB" id="A0A6A7K5T5"/>
<dbReference type="SUPFAM" id="SSF158622">
    <property type="entry name" value="YheA/YmcA-like"/>
    <property type="match status" value="1"/>
</dbReference>
<evidence type="ECO:0000313" key="1">
    <source>
        <dbReference type="EMBL" id="MPW24745.1"/>
    </source>
</evidence>
<name>A0A6A7K5T5_9FIRM</name>
<proteinExistence type="predicted"/>
<dbReference type="Pfam" id="PF06133">
    <property type="entry name" value="Com_YlbF"/>
    <property type="match status" value="1"/>
</dbReference>
<organism evidence="1 2">
    <name type="scientific">Alkalibaculum sporogenes</name>
    <dbReference type="NCBI Taxonomy" id="2655001"/>
    <lineage>
        <taxon>Bacteria</taxon>
        <taxon>Bacillati</taxon>
        <taxon>Bacillota</taxon>
        <taxon>Clostridia</taxon>
        <taxon>Eubacteriales</taxon>
        <taxon>Eubacteriaceae</taxon>
        <taxon>Alkalibaculum</taxon>
    </lineage>
</organism>
<gene>
    <name evidence="1" type="ORF">GC105_02940</name>
</gene>
<keyword evidence="2" id="KW-1185">Reference proteome</keyword>
<comment type="caution">
    <text evidence="1">The sequence shown here is derived from an EMBL/GenBank/DDBJ whole genome shotgun (WGS) entry which is preliminary data.</text>
</comment>
<reference evidence="1 2" key="1">
    <citation type="submission" date="2019-10" db="EMBL/GenBank/DDBJ databases">
        <title>Alkalibaculum tamaniensis sp.nov., a new alkaliphilic acetogen, isolated on methoxylated aromatics from a mud volcano.</title>
        <authorList>
            <person name="Khomyakova M.A."/>
            <person name="Merkel A.Y."/>
            <person name="Bonch-Osmolovskaya E.A."/>
            <person name="Slobodkin A.I."/>
        </authorList>
    </citation>
    <scope>NUCLEOTIDE SEQUENCE [LARGE SCALE GENOMIC DNA]</scope>
    <source>
        <strain evidence="1 2">M08DMB</strain>
    </source>
</reference>
<accession>A0A6A7K5T5</accession>
<dbReference type="EMBL" id="WHNX01000004">
    <property type="protein sequence ID" value="MPW24745.1"/>
    <property type="molecule type" value="Genomic_DNA"/>
</dbReference>
<dbReference type="InterPro" id="IPR010368">
    <property type="entry name" value="Com_YlbF"/>
</dbReference>